<evidence type="ECO:0000256" key="8">
    <source>
        <dbReference type="ARBA" id="ARBA00022692"/>
    </source>
</evidence>
<comment type="function">
    <text evidence="18">Acts as a Baeyer-Villiger monooxygenase on a broad range of substrates. Catalyzes the insertion of an oxygen atom into a carbon-carbon bond adjacent to a carbonyl, which converts ketones to esters. Active on diverse carbonyl compounds, whereas soft nucleophiles are mostly non- or poorly reactive. In contrast with other forms of FMO it is non- or poorly active on 'classical' substrates such as drugs, pesticides, and dietary components containing soft nucleophilic heteroatoms. Able to oxidize drug molecules bearing a carbonyl group on an aliphatic chain, such as nabumetone and pentoxifylline. Also, in the absence of substrates, shows slow but yet significant NADPH oxidase activity. Acts as a positive modulator of cholesterol biosynthesis as well as glucose homeostasis, promoting metabolic aging via pleiotropic effects.</text>
</comment>
<keyword evidence="12" id="KW-0521">NADP</keyword>
<keyword evidence="5" id="KW-0488">Methylation</keyword>
<evidence type="ECO:0000256" key="17">
    <source>
        <dbReference type="ARBA" id="ARBA00023136"/>
    </source>
</evidence>
<dbReference type="Proteomes" id="UP001620626">
    <property type="component" value="Unassembled WGS sequence"/>
</dbReference>
<evidence type="ECO:0000256" key="31">
    <source>
        <dbReference type="ARBA" id="ARBA00049443"/>
    </source>
</evidence>
<comment type="catalytic activity">
    <reaction evidence="23">
        <text>sulcatone + NADPH + O2 + H(+) = 4-methylpent-3-en-1-yl acetate + NADP(+) + H2O</text>
        <dbReference type="Rhea" id="RHEA:54864"/>
        <dbReference type="ChEBI" id="CHEBI:15377"/>
        <dbReference type="ChEBI" id="CHEBI:15378"/>
        <dbReference type="ChEBI" id="CHEBI:15379"/>
        <dbReference type="ChEBI" id="CHEBI:16310"/>
        <dbReference type="ChEBI" id="CHEBI:57783"/>
        <dbReference type="ChEBI" id="CHEBI:58349"/>
        <dbReference type="ChEBI" id="CHEBI:138373"/>
    </reaction>
    <physiologicalReaction direction="left-to-right" evidence="23">
        <dbReference type="Rhea" id="RHEA:54865"/>
    </physiologicalReaction>
</comment>
<evidence type="ECO:0000256" key="12">
    <source>
        <dbReference type="ARBA" id="ARBA00022857"/>
    </source>
</evidence>
<keyword evidence="16" id="KW-0443">Lipid metabolism</keyword>
<accession>A0ABD2LEJ2</accession>
<evidence type="ECO:0000256" key="25">
    <source>
        <dbReference type="ARBA" id="ARBA00047977"/>
    </source>
</evidence>
<dbReference type="EMBL" id="JBICBT010000443">
    <property type="protein sequence ID" value="KAL3113563.1"/>
    <property type="molecule type" value="Genomic_DNA"/>
</dbReference>
<keyword evidence="9" id="KW-0256">Endoplasmic reticulum</keyword>
<dbReference type="GO" id="GO:0005789">
    <property type="term" value="C:endoplasmic reticulum membrane"/>
    <property type="evidence" value="ECO:0007669"/>
    <property type="project" value="UniProtKB-SubCell"/>
</dbReference>
<comment type="catalytic activity">
    <reaction evidence="31">
        <text>N,N-dimethylaniline + NADPH + O2 + H(+) = N,N-dimethylaniline N-oxide + NADP(+) + H2O</text>
        <dbReference type="Rhea" id="RHEA:24468"/>
        <dbReference type="ChEBI" id="CHEBI:15377"/>
        <dbReference type="ChEBI" id="CHEBI:15378"/>
        <dbReference type="ChEBI" id="CHEBI:15379"/>
        <dbReference type="ChEBI" id="CHEBI:16269"/>
        <dbReference type="ChEBI" id="CHEBI:17735"/>
        <dbReference type="ChEBI" id="CHEBI:57783"/>
        <dbReference type="ChEBI" id="CHEBI:58349"/>
        <dbReference type="EC" id="1.14.13.8"/>
    </reaction>
    <physiologicalReaction direction="left-to-right" evidence="31">
        <dbReference type="Rhea" id="RHEA:24469"/>
    </physiologicalReaction>
</comment>
<comment type="catalytic activity">
    <reaction evidence="27">
        <text>trimethylamine + NADPH + O2 = trimethylamine N-oxide + NADP(+) + H2O</text>
        <dbReference type="Rhea" id="RHEA:31979"/>
        <dbReference type="ChEBI" id="CHEBI:15377"/>
        <dbReference type="ChEBI" id="CHEBI:15379"/>
        <dbReference type="ChEBI" id="CHEBI:15724"/>
        <dbReference type="ChEBI" id="CHEBI:57783"/>
        <dbReference type="ChEBI" id="CHEBI:58349"/>
        <dbReference type="ChEBI" id="CHEBI:58389"/>
        <dbReference type="EC" id="1.14.13.148"/>
    </reaction>
    <physiologicalReaction direction="left-to-right" evidence="27">
        <dbReference type="Rhea" id="RHEA:31980"/>
    </physiologicalReaction>
</comment>
<evidence type="ECO:0000256" key="19">
    <source>
        <dbReference type="ARBA" id="ARBA00045957"/>
    </source>
</evidence>
<keyword evidence="17 34" id="KW-0472">Membrane</keyword>
<dbReference type="EC" id="1.-.-.-" evidence="33"/>
<evidence type="ECO:0000256" key="20">
    <source>
        <dbReference type="ARBA" id="ARBA00047338"/>
    </source>
</evidence>
<keyword evidence="11" id="KW-0492">Microsome</keyword>
<comment type="catalytic activity">
    <reaction evidence="29">
        <text>(2E)-geranial + NADPH + O2 + H(+) = (1E)-2,6-dimethylhepta-1,5-dien-1-yl formate + NADP(+) + H2O</text>
        <dbReference type="Rhea" id="RHEA:54860"/>
        <dbReference type="ChEBI" id="CHEBI:15377"/>
        <dbReference type="ChEBI" id="CHEBI:15378"/>
        <dbReference type="ChEBI" id="CHEBI:15379"/>
        <dbReference type="ChEBI" id="CHEBI:16980"/>
        <dbReference type="ChEBI" id="CHEBI:57783"/>
        <dbReference type="ChEBI" id="CHEBI:58349"/>
        <dbReference type="ChEBI" id="CHEBI:138375"/>
    </reaction>
    <physiologicalReaction direction="left-to-right" evidence="29">
        <dbReference type="Rhea" id="RHEA:54861"/>
    </physiologicalReaction>
</comment>
<evidence type="ECO:0000256" key="6">
    <source>
        <dbReference type="ARBA" id="ARBA00022553"/>
    </source>
</evidence>
<evidence type="ECO:0000256" key="14">
    <source>
        <dbReference type="ARBA" id="ARBA00023002"/>
    </source>
</evidence>
<evidence type="ECO:0000313" key="35">
    <source>
        <dbReference type="EMBL" id="KAL3113563.1"/>
    </source>
</evidence>
<keyword evidence="8 34" id="KW-0812">Transmembrane</keyword>
<keyword evidence="13 34" id="KW-1133">Transmembrane helix</keyword>
<dbReference type="Pfam" id="PF00743">
    <property type="entry name" value="FMO-like"/>
    <property type="match status" value="1"/>
</dbReference>
<evidence type="ECO:0000256" key="21">
    <source>
        <dbReference type="ARBA" id="ARBA00047426"/>
    </source>
</evidence>
<dbReference type="InterPro" id="IPR000960">
    <property type="entry name" value="Flavin_mOase"/>
</dbReference>
<evidence type="ECO:0000256" key="16">
    <source>
        <dbReference type="ARBA" id="ARBA00023098"/>
    </source>
</evidence>
<evidence type="ECO:0000256" key="9">
    <source>
        <dbReference type="ARBA" id="ARBA00022824"/>
    </source>
</evidence>
<evidence type="ECO:0000256" key="10">
    <source>
        <dbReference type="ARBA" id="ARBA00022827"/>
    </source>
</evidence>
<evidence type="ECO:0000256" key="15">
    <source>
        <dbReference type="ARBA" id="ARBA00023033"/>
    </source>
</evidence>
<comment type="catalytic activity">
    <reaction evidence="26">
        <text>hypotaurine + NADPH + O2 + H(+) = taurine + NADP(+) + H2O</text>
        <dbReference type="Rhea" id="RHEA:69819"/>
        <dbReference type="ChEBI" id="CHEBI:15377"/>
        <dbReference type="ChEBI" id="CHEBI:15378"/>
        <dbReference type="ChEBI" id="CHEBI:15379"/>
        <dbReference type="ChEBI" id="CHEBI:57783"/>
        <dbReference type="ChEBI" id="CHEBI:57853"/>
        <dbReference type="ChEBI" id="CHEBI:58349"/>
        <dbReference type="ChEBI" id="CHEBI:507393"/>
        <dbReference type="EC" id="1.14.13.8"/>
    </reaction>
    <physiologicalReaction direction="left-to-right" evidence="26">
        <dbReference type="Rhea" id="RHEA:69820"/>
    </physiologicalReaction>
</comment>
<dbReference type="InterPro" id="IPR036188">
    <property type="entry name" value="FAD/NAD-bd_sf"/>
</dbReference>
<comment type="catalytic activity">
    <reaction evidence="32">
        <text>octan-3-one + NADPH + O2 + H(+) = pentyl propanoate + NADP(+) + H2O</text>
        <dbReference type="Rhea" id="RHEA:54840"/>
        <dbReference type="ChEBI" id="CHEBI:15377"/>
        <dbReference type="ChEBI" id="CHEBI:15378"/>
        <dbReference type="ChEBI" id="CHEBI:15379"/>
        <dbReference type="ChEBI" id="CHEBI:57783"/>
        <dbReference type="ChEBI" id="CHEBI:58349"/>
        <dbReference type="ChEBI" id="CHEBI:80946"/>
        <dbReference type="ChEBI" id="CHEBI:87373"/>
    </reaction>
    <physiologicalReaction direction="left-to-right" evidence="32">
        <dbReference type="Rhea" id="RHEA:54841"/>
    </physiologicalReaction>
</comment>
<dbReference type="GO" id="GO:0034899">
    <property type="term" value="F:trimethylamine monooxygenase activity"/>
    <property type="evidence" value="ECO:0007669"/>
    <property type="project" value="UniProtKB-EC"/>
</dbReference>
<keyword evidence="36" id="KW-1185">Reference proteome</keyword>
<dbReference type="SUPFAM" id="SSF51905">
    <property type="entry name" value="FAD/NAD(P)-binding domain"/>
    <property type="match status" value="2"/>
</dbReference>
<reference evidence="35 36" key="1">
    <citation type="submission" date="2024-10" db="EMBL/GenBank/DDBJ databases">
        <authorList>
            <person name="Kim D."/>
        </authorList>
    </citation>
    <scope>NUCLEOTIDE SEQUENCE [LARGE SCALE GENOMIC DNA]</scope>
    <source>
        <strain evidence="35">BH-2024</strain>
    </source>
</reference>
<keyword evidence="7 33" id="KW-0285">Flavoprotein</keyword>
<dbReference type="GO" id="GO:0016174">
    <property type="term" value="F:NAD(P)H oxidase H2O2-forming activity"/>
    <property type="evidence" value="ECO:0007669"/>
    <property type="project" value="UniProtKB-EC"/>
</dbReference>
<proteinExistence type="inferred from homology"/>
<evidence type="ECO:0000256" key="27">
    <source>
        <dbReference type="ARBA" id="ARBA00048088"/>
    </source>
</evidence>
<evidence type="ECO:0000256" key="34">
    <source>
        <dbReference type="SAM" id="Phobius"/>
    </source>
</evidence>
<evidence type="ECO:0000256" key="32">
    <source>
        <dbReference type="ARBA" id="ARBA00049475"/>
    </source>
</evidence>
<comment type="function">
    <text evidence="19">Broad spectrum monooxygenase that catalyzes the oxygenation of a wide variety of nitrogen- and sulfur-containing compounds including xenobiotics. Catalyzes the S-oxygenation of hypotaurine to produce taurine, an organic osmolyte involved in cell volume regulation as well as a variety of cytoprotective and developmental processes. In vitro, catalyzes the N-oxygenation of trimethylamine (TMA) to produce trimethylamine N-oxide (TMAO) and could therefore participate to the detoxification of this compound that is generated by the action of gut microbiota from dietary precursors such as choline, choline containing compounds, betaine or L-carnitine.</text>
</comment>
<dbReference type="Gene3D" id="3.50.50.60">
    <property type="entry name" value="FAD/NAD(P)-binding domain"/>
    <property type="match status" value="1"/>
</dbReference>
<dbReference type="PRINTS" id="PR01125">
    <property type="entry name" value="FMOXYGENASE5"/>
</dbReference>
<dbReference type="PRINTS" id="PR00370">
    <property type="entry name" value="FMOXYGENASE"/>
</dbReference>
<keyword evidence="10 33" id="KW-0274">FAD</keyword>
<name>A0ABD2LEJ2_9BILA</name>
<evidence type="ECO:0000256" key="11">
    <source>
        <dbReference type="ARBA" id="ARBA00022848"/>
    </source>
</evidence>
<comment type="subcellular location">
    <subcellularLocation>
        <location evidence="2">Endoplasmic reticulum membrane</location>
        <topology evidence="2">Single-pass membrane protein</topology>
    </subcellularLocation>
    <subcellularLocation>
        <location evidence="3">Microsome membrane</location>
    </subcellularLocation>
</comment>
<dbReference type="InterPro" id="IPR050346">
    <property type="entry name" value="FMO-like"/>
</dbReference>
<dbReference type="GO" id="GO:0006629">
    <property type="term" value="P:lipid metabolic process"/>
    <property type="evidence" value="ECO:0007669"/>
    <property type="project" value="UniProtKB-KW"/>
</dbReference>
<keyword evidence="15 33" id="KW-0503">Monooxygenase</keyword>
<comment type="catalytic activity">
    <reaction evidence="25">
        <text>hexan-3-one + NADPH + O2 + H(+) = ethyl butanoate + NADP(+) + H2O</text>
        <dbReference type="Rhea" id="RHEA:54844"/>
        <dbReference type="ChEBI" id="CHEBI:15377"/>
        <dbReference type="ChEBI" id="CHEBI:15378"/>
        <dbReference type="ChEBI" id="CHEBI:15379"/>
        <dbReference type="ChEBI" id="CHEBI:57783"/>
        <dbReference type="ChEBI" id="CHEBI:58349"/>
        <dbReference type="ChEBI" id="CHEBI:88764"/>
        <dbReference type="ChEBI" id="CHEBI:89891"/>
    </reaction>
    <physiologicalReaction direction="left-to-right" evidence="25">
        <dbReference type="Rhea" id="RHEA:54845"/>
    </physiologicalReaction>
</comment>
<evidence type="ECO:0000256" key="5">
    <source>
        <dbReference type="ARBA" id="ARBA00022481"/>
    </source>
</evidence>
<dbReference type="InterPro" id="IPR002257">
    <property type="entry name" value="Flavin_mOase_5"/>
</dbReference>
<protein>
    <recommendedName>
        <fullName evidence="33">Flavin-containing monooxygenase</fullName>
        <ecNumber evidence="33">1.-.-.-</ecNumber>
    </recommendedName>
</protein>
<comment type="catalytic activity">
    <reaction evidence="20">
        <text>hypotaurine + NADH + O2 + H(+) = taurine + NAD(+) + H2O</text>
        <dbReference type="Rhea" id="RHEA:74111"/>
        <dbReference type="ChEBI" id="CHEBI:15377"/>
        <dbReference type="ChEBI" id="CHEBI:15378"/>
        <dbReference type="ChEBI" id="CHEBI:15379"/>
        <dbReference type="ChEBI" id="CHEBI:57540"/>
        <dbReference type="ChEBI" id="CHEBI:57853"/>
        <dbReference type="ChEBI" id="CHEBI:57945"/>
        <dbReference type="ChEBI" id="CHEBI:507393"/>
        <dbReference type="EC" id="1.14.13.8"/>
    </reaction>
    <physiologicalReaction direction="left-to-right" evidence="20">
        <dbReference type="Rhea" id="RHEA:74112"/>
    </physiologicalReaction>
</comment>
<evidence type="ECO:0000256" key="33">
    <source>
        <dbReference type="RuleBase" id="RU361177"/>
    </source>
</evidence>
<comment type="similarity">
    <text evidence="4 33">Belongs to the FMO family.</text>
</comment>
<dbReference type="AlphaFoldDB" id="A0ABD2LEJ2"/>
<evidence type="ECO:0000256" key="1">
    <source>
        <dbReference type="ARBA" id="ARBA00001974"/>
    </source>
</evidence>
<comment type="catalytic activity">
    <reaction evidence="21">
        <text>hexan-3-one + NADPH + O2 + H(+) = propyl propanoate + NADP(+) + H2O</text>
        <dbReference type="Rhea" id="RHEA:54848"/>
        <dbReference type="ChEBI" id="CHEBI:15377"/>
        <dbReference type="ChEBI" id="CHEBI:15378"/>
        <dbReference type="ChEBI" id="CHEBI:15379"/>
        <dbReference type="ChEBI" id="CHEBI:57783"/>
        <dbReference type="ChEBI" id="CHEBI:58349"/>
        <dbReference type="ChEBI" id="CHEBI:89828"/>
        <dbReference type="ChEBI" id="CHEBI:89891"/>
    </reaction>
    <physiologicalReaction direction="left-to-right" evidence="21">
        <dbReference type="Rhea" id="RHEA:54849"/>
    </physiologicalReaction>
</comment>
<evidence type="ECO:0000256" key="30">
    <source>
        <dbReference type="ARBA" id="ARBA00048990"/>
    </source>
</evidence>
<evidence type="ECO:0000256" key="2">
    <source>
        <dbReference type="ARBA" id="ARBA00004389"/>
    </source>
</evidence>
<evidence type="ECO:0000313" key="36">
    <source>
        <dbReference type="Proteomes" id="UP001620626"/>
    </source>
</evidence>
<evidence type="ECO:0000256" key="18">
    <source>
        <dbReference type="ARBA" id="ARBA00045722"/>
    </source>
</evidence>
<evidence type="ECO:0000256" key="23">
    <source>
        <dbReference type="ARBA" id="ARBA00047855"/>
    </source>
</evidence>
<dbReference type="InterPro" id="IPR020946">
    <property type="entry name" value="Flavin_mOase-like"/>
</dbReference>
<evidence type="ECO:0000256" key="3">
    <source>
        <dbReference type="ARBA" id="ARBA00004524"/>
    </source>
</evidence>
<keyword evidence="6" id="KW-0597">Phosphoprotein</keyword>
<comment type="catalytic activity">
    <reaction evidence="22">
        <text>heptan-2-one + NADPH + O2 + H(+) = pentyl acetate + NADP(+) + H2O</text>
        <dbReference type="Rhea" id="RHEA:54836"/>
        <dbReference type="ChEBI" id="CHEBI:5672"/>
        <dbReference type="ChEBI" id="CHEBI:15377"/>
        <dbReference type="ChEBI" id="CHEBI:15378"/>
        <dbReference type="ChEBI" id="CHEBI:15379"/>
        <dbReference type="ChEBI" id="CHEBI:57783"/>
        <dbReference type="ChEBI" id="CHEBI:58349"/>
        <dbReference type="ChEBI" id="CHEBI:87362"/>
    </reaction>
    <physiologicalReaction direction="left-to-right" evidence="22">
        <dbReference type="Rhea" id="RHEA:54837"/>
    </physiologicalReaction>
</comment>
<evidence type="ECO:0000256" key="7">
    <source>
        <dbReference type="ARBA" id="ARBA00022630"/>
    </source>
</evidence>
<keyword evidence="14 33" id="KW-0560">Oxidoreductase</keyword>
<evidence type="ECO:0000256" key="26">
    <source>
        <dbReference type="ARBA" id="ARBA00048041"/>
    </source>
</evidence>
<sequence length="785" mass="90104">MKVCIIGAGVSGLTAIKACIEEGITDIVCYEKTSQIGGLWNYRPDKVECATVMASTVINTSKEMMAYSDFPPPIEFPNFMHHSYVQKYVEMYADHFNLAKYIEFNTEVKEMTLNNGIWQVQLSVGQLRQFDAAMICTGHHCEPLVPQITGLENFKGQILHAKQYRDYKGFEDKKVFIVGIGNSALDIGVELAKIAKNVTISTRRGTWVFNRVIQNGLPYDVVYQSRFYDWLMRILPWTIANDFHEHRMQQRMDHDMYGLRPAHRFFQQHPAVNDCLANLLASGRITITDDISSIGEHSICVKDGREFSADVIILCTGYTFGVPFIRPAELIPIRKQNEIDLYKNVFPPSNYVAKRLAVIGLVQPIGSVAPIAEMQSRWAAAVFAGRLQLPDNGTMCEDIAQTRAQMRRQYFESAKHTVQVPFIPYMDELAELVGCKPNLAKLFMDDPKFALRLFFGPNVPYVYRISGLNRWHKAKIAINSLPRRVKMPLMQCGGPTREMPTRKCKGLMHRCFKFGTTKCFALYFGILFTFHLWVFGRYDAFSMSMFIVYNTRHCVAVNSVDITTVGKMIKTCFLINIKSIDIGSHFQPQYEEISARLKQCHQYFLSFKTRIMSRILCNSTMCADEQRLSTRRDIGWFNNCVVSLKKHKRTNAARMPLRAEIMSQAEQVGAALLYTLIHMKMRRMFTPSRGSSQARDDNNNEKNIQQGLQLADFAYFAFWLKRVEEAFRSRFEKEKEQLLAYFDKIPYREFGDVKECVAKWEKMIKVAAAAEGSDNENDQHSFSIC</sequence>
<comment type="catalytic activity">
    <reaction evidence="30">
        <text>heptan-4-one + NADPH + O2 + H(+) = propyl butanoate + NADP(+) + H2O</text>
        <dbReference type="Rhea" id="RHEA:54852"/>
        <dbReference type="ChEBI" id="CHEBI:15377"/>
        <dbReference type="ChEBI" id="CHEBI:15378"/>
        <dbReference type="ChEBI" id="CHEBI:15379"/>
        <dbReference type="ChEBI" id="CHEBI:57783"/>
        <dbReference type="ChEBI" id="CHEBI:58349"/>
        <dbReference type="ChEBI" id="CHEBI:89484"/>
        <dbReference type="ChEBI" id="CHEBI:89719"/>
    </reaction>
    <physiologicalReaction direction="left-to-right" evidence="30">
        <dbReference type="Rhea" id="RHEA:54853"/>
    </physiologicalReaction>
</comment>
<evidence type="ECO:0000256" key="22">
    <source>
        <dbReference type="ARBA" id="ARBA00047574"/>
    </source>
</evidence>
<comment type="catalytic activity">
    <reaction evidence="24">
        <text>NADPH + O2 + H(+) = H2O2 + NADP(+)</text>
        <dbReference type="Rhea" id="RHEA:11260"/>
        <dbReference type="ChEBI" id="CHEBI:15378"/>
        <dbReference type="ChEBI" id="CHEBI:15379"/>
        <dbReference type="ChEBI" id="CHEBI:16240"/>
        <dbReference type="ChEBI" id="CHEBI:57783"/>
        <dbReference type="ChEBI" id="CHEBI:58349"/>
        <dbReference type="EC" id="1.6.3.1"/>
    </reaction>
    <physiologicalReaction direction="left-to-right" evidence="24">
        <dbReference type="Rhea" id="RHEA:11261"/>
    </physiologicalReaction>
</comment>
<evidence type="ECO:0000256" key="24">
    <source>
        <dbReference type="ARBA" id="ARBA00047864"/>
    </source>
</evidence>
<evidence type="ECO:0000256" key="4">
    <source>
        <dbReference type="ARBA" id="ARBA00009183"/>
    </source>
</evidence>
<dbReference type="PANTHER" id="PTHR23023">
    <property type="entry name" value="DIMETHYLANILINE MONOOXYGENASE"/>
    <property type="match status" value="1"/>
</dbReference>
<dbReference type="FunFam" id="3.50.50.60:FF:000159">
    <property type="entry name" value="Dimethylaniline monooxygenase [N-oxide-forming]"/>
    <property type="match status" value="1"/>
</dbReference>
<organism evidence="35 36">
    <name type="scientific">Heterodera trifolii</name>
    <dbReference type="NCBI Taxonomy" id="157864"/>
    <lineage>
        <taxon>Eukaryota</taxon>
        <taxon>Metazoa</taxon>
        <taxon>Ecdysozoa</taxon>
        <taxon>Nematoda</taxon>
        <taxon>Chromadorea</taxon>
        <taxon>Rhabditida</taxon>
        <taxon>Tylenchina</taxon>
        <taxon>Tylenchomorpha</taxon>
        <taxon>Tylenchoidea</taxon>
        <taxon>Heteroderidae</taxon>
        <taxon>Heteroderinae</taxon>
        <taxon>Heterodera</taxon>
    </lineage>
</organism>
<comment type="cofactor">
    <cofactor evidence="1 33">
        <name>FAD</name>
        <dbReference type="ChEBI" id="CHEBI:57692"/>
    </cofactor>
</comment>
<evidence type="ECO:0000256" key="29">
    <source>
        <dbReference type="ARBA" id="ARBA00048989"/>
    </source>
</evidence>
<comment type="caution">
    <text evidence="35">The sequence shown here is derived from an EMBL/GenBank/DDBJ whole genome shotgun (WGS) entry which is preliminary data.</text>
</comment>
<gene>
    <name evidence="35" type="ORF">niasHT_017119</name>
</gene>
<comment type="catalytic activity">
    <reaction evidence="28">
        <text>octan-3-one + NADPH + O2 + H(+) = ethyl hexanoate + NADP(+) + H2O</text>
        <dbReference type="Rhea" id="RHEA:54856"/>
        <dbReference type="ChEBI" id="CHEBI:15377"/>
        <dbReference type="ChEBI" id="CHEBI:15378"/>
        <dbReference type="ChEBI" id="CHEBI:15379"/>
        <dbReference type="ChEBI" id="CHEBI:57783"/>
        <dbReference type="ChEBI" id="CHEBI:58349"/>
        <dbReference type="ChEBI" id="CHEBI:80946"/>
        <dbReference type="ChEBI" id="CHEBI:86055"/>
    </reaction>
    <physiologicalReaction direction="left-to-right" evidence="28">
        <dbReference type="Rhea" id="RHEA:54857"/>
    </physiologicalReaction>
</comment>
<feature type="transmembrane region" description="Helical" evidence="34">
    <location>
        <begin position="520"/>
        <end position="536"/>
    </location>
</feature>
<evidence type="ECO:0000256" key="28">
    <source>
        <dbReference type="ARBA" id="ARBA00048459"/>
    </source>
</evidence>
<evidence type="ECO:0000256" key="13">
    <source>
        <dbReference type="ARBA" id="ARBA00022989"/>
    </source>
</evidence>